<accession>A0A382N4P8</accession>
<gene>
    <name evidence="1" type="ORF">METZ01_LOCUS307606</name>
</gene>
<sequence length="86" mass="9639">MIPKFIITFETMFLLLFAGCSSPRMDVGPPPQGACGSCYWEGRTKEASYQKKPDSPIRDWNTGVIYHPPSKHQRVWNGAPPPFGGR</sequence>
<dbReference type="AlphaFoldDB" id="A0A382N4P8"/>
<evidence type="ECO:0000313" key="1">
    <source>
        <dbReference type="EMBL" id="SVC54752.1"/>
    </source>
</evidence>
<organism evidence="1">
    <name type="scientific">marine metagenome</name>
    <dbReference type="NCBI Taxonomy" id="408172"/>
    <lineage>
        <taxon>unclassified sequences</taxon>
        <taxon>metagenomes</taxon>
        <taxon>ecological metagenomes</taxon>
    </lineage>
</organism>
<proteinExistence type="predicted"/>
<reference evidence="1" key="1">
    <citation type="submission" date="2018-05" db="EMBL/GenBank/DDBJ databases">
        <authorList>
            <person name="Lanie J.A."/>
            <person name="Ng W.-L."/>
            <person name="Kazmierczak K.M."/>
            <person name="Andrzejewski T.M."/>
            <person name="Davidsen T.M."/>
            <person name="Wayne K.J."/>
            <person name="Tettelin H."/>
            <person name="Glass J.I."/>
            <person name="Rusch D."/>
            <person name="Podicherti R."/>
            <person name="Tsui H.-C.T."/>
            <person name="Winkler M.E."/>
        </authorList>
    </citation>
    <scope>NUCLEOTIDE SEQUENCE</scope>
</reference>
<dbReference type="EMBL" id="UINC01097222">
    <property type="protein sequence ID" value="SVC54752.1"/>
    <property type="molecule type" value="Genomic_DNA"/>
</dbReference>
<name>A0A382N4P8_9ZZZZ</name>
<protein>
    <submittedName>
        <fullName evidence="1">Uncharacterized protein</fullName>
    </submittedName>
</protein>